<dbReference type="RefSeq" id="WP_197646229.1">
    <property type="nucleotide sequence ID" value="NZ_JAEACP010000017.1"/>
</dbReference>
<organism evidence="4 5">
    <name type="scientific">Tabrizicola soli</name>
    <dbReference type="NCBI Taxonomy" id="2185115"/>
    <lineage>
        <taxon>Bacteria</taxon>
        <taxon>Pseudomonadati</taxon>
        <taxon>Pseudomonadota</taxon>
        <taxon>Alphaproteobacteria</taxon>
        <taxon>Rhodobacterales</taxon>
        <taxon>Paracoccaceae</taxon>
        <taxon>Tabrizicola</taxon>
    </lineage>
</organism>
<feature type="transmembrane region" description="Helical" evidence="2">
    <location>
        <begin position="191"/>
        <end position="215"/>
    </location>
</feature>
<keyword evidence="5" id="KW-1185">Reference proteome</keyword>
<feature type="transmembrane region" description="Helical" evidence="2">
    <location>
        <begin position="153"/>
        <end position="179"/>
    </location>
</feature>
<feature type="transmembrane region" description="Helical" evidence="2">
    <location>
        <begin position="247"/>
        <end position="266"/>
    </location>
</feature>
<keyword evidence="1" id="KW-0813">Transport</keyword>
<dbReference type="Proteomes" id="UP001595445">
    <property type="component" value="Unassembled WGS sequence"/>
</dbReference>
<feature type="transmembrane region" description="Helical" evidence="2">
    <location>
        <begin position="354"/>
        <end position="377"/>
    </location>
</feature>
<dbReference type="PANTHER" id="PTHR10422">
    <property type="entry name" value="CYTOCHROME C OXIDASE SUBUNIT 1"/>
    <property type="match status" value="1"/>
</dbReference>
<feature type="transmembrane region" description="Helical" evidence="2">
    <location>
        <begin position="278"/>
        <end position="295"/>
    </location>
</feature>
<keyword evidence="2" id="KW-1133">Transmembrane helix</keyword>
<feature type="domain" description="Cytochrome oxidase subunit I profile" evidence="3">
    <location>
        <begin position="41"/>
        <end position="515"/>
    </location>
</feature>
<evidence type="ECO:0000313" key="5">
    <source>
        <dbReference type="Proteomes" id="UP001595445"/>
    </source>
</evidence>
<proteinExistence type="predicted"/>
<name>A0ABV7E1D0_9RHOB</name>
<evidence type="ECO:0000256" key="2">
    <source>
        <dbReference type="SAM" id="Phobius"/>
    </source>
</evidence>
<dbReference type="InterPro" id="IPR023616">
    <property type="entry name" value="Cyt_c_oxase-like_su1_dom"/>
</dbReference>
<dbReference type="PRINTS" id="PR01165">
    <property type="entry name" value="CYCOXIDASEI"/>
</dbReference>
<evidence type="ECO:0000256" key="1">
    <source>
        <dbReference type="ARBA" id="ARBA00022660"/>
    </source>
</evidence>
<evidence type="ECO:0000313" key="4">
    <source>
        <dbReference type="EMBL" id="MFC3088314.1"/>
    </source>
</evidence>
<feature type="transmembrane region" description="Helical" evidence="2">
    <location>
        <begin position="84"/>
        <end position="107"/>
    </location>
</feature>
<dbReference type="InterPro" id="IPR036927">
    <property type="entry name" value="Cyt_c_oxase-like_su1_sf"/>
</dbReference>
<dbReference type="PROSITE" id="PS50855">
    <property type="entry name" value="COX1"/>
    <property type="match status" value="1"/>
</dbReference>
<keyword evidence="2" id="KW-0472">Membrane</keyword>
<protein>
    <submittedName>
        <fullName evidence="4">Cbb3-type cytochrome c oxidase subunit I</fullName>
    </submittedName>
</protein>
<dbReference type="Pfam" id="PF00115">
    <property type="entry name" value="COX1"/>
    <property type="match status" value="1"/>
</dbReference>
<gene>
    <name evidence="4" type="ORF">ACFOD6_19925</name>
</gene>
<feature type="transmembrane region" description="Helical" evidence="2">
    <location>
        <begin position="477"/>
        <end position="510"/>
    </location>
</feature>
<dbReference type="SUPFAM" id="SSF81442">
    <property type="entry name" value="Cytochrome c oxidase subunit I-like"/>
    <property type="match status" value="1"/>
</dbReference>
<keyword evidence="2" id="KW-0812">Transmembrane</keyword>
<feature type="transmembrane region" description="Helical" evidence="2">
    <location>
        <begin position="397"/>
        <end position="421"/>
    </location>
</feature>
<feature type="transmembrane region" description="Helical" evidence="2">
    <location>
        <begin position="433"/>
        <end position="457"/>
    </location>
</feature>
<feature type="transmembrane region" description="Helical" evidence="2">
    <location>
        <begin position="114"/>
        <end position="133"/>
    </location>
</feature>
<dbReference type="Gene3D" id="1.20.210.10">
    <property type="entry name" value="Cytochrome c oxidase-like, subunit I domain"/>
    <property type="match status" value="1"/>
</dbReference>
<evidence type="ECO:0000259" key="3">
    <source>
        <dbReference type="PROSITE" id="PS50855"/>
    </source>
</evidence>
<dbReference type="PANTHER" id="PTHR10422:SF40">
    <property type="entry name" value="CYTOCHROME C OXIDASE SUBUNIT I"/>
    <property type="match status" value="1"/>
</dbReference>
<feature type="transmembrane region" description="Helical" evidence="2">
    <location>
        <begin position="40"/>
        <end position="64"/>
    </location>
</feature>
<keyword evidence="1" id="KW-0249">Electron transport</keyword>
<feature type="transmembrane region" description="Helical" evidence="2">
    <location>
        <begin position="544"/>
        <end position="564"/>
    </location>
</feature>
<dbReference type="InterPro" id="IPR000883">
    <property type="entry name" value="Cyt_C_Oxase_1"/>
</dbReference>
<comment type="caution">
    <text evidence="4">The sequence shown here is derived from an EMBL/GenBank/DDBJ whole genome shotgun (WGS) entry which is preliminary data.</text>
</comment>
<reference evidence="5" key="1">
    <citation type="journal article" date="2019" name="Int. J. Syst. Evol. Microbiol.">
        <title>The Global Catalogue of Microorganisms (GCM) 10K type strain sequencing project: providing services to taxonomists for standard genome sequencing and annotation.</title>
        <authorList>
            <consortium name="The Broad Institute Genomics Platform"/>
            <consortium name="The Broad Institute Genome Sequencing Center for Infectious Disease"/>
            <person name="Wu L."/>
            <person name="Ma J."/>
        </authorList>
    </citation>
    <scope>NUCLEOTIDE SEQUENCE [LARGE SCALE GENOMIC DNA]</scope>
    <source>
        <strain evidence="5">KCTC 62102</strain>
    </source>
</reference>
<feature type="transmembrane region" description="Helical" evidence="2">
    <location>
        <begin position="310"/>
        <end position="333"/>
    </location>
</feature>
<keyword evidence="1" id="KW-0679">Respiratory chain</keyword>
<accession>A0ABV7E1D0</accession>
<sequence length="576" mass="62607">MTTIDQGALNGTRAGTSWRACRFSGLRIESSAEALIKVNAVAAVLFLALGGLMGLMVALTRWPAVQLLPAEWFYLVLTGHGANVLLFWIIFFEIAVLYFASAVILGSRLAAPKIAWFAFLLMVVGAVMANYAVLRGDSTVMFTSYPPMMASQWFYLSLIIFAVGALIAVFVFFATLVVAKNERTYDGSVPLVTFGAITAGIIAVFTLASGAIILIPTWLWSLGLITNIDTLMYKVVWWGMGHSSQQINVSAHVSIWYAIGAMVVGAKPLSEKVSRMAFFMYILFLQLASAHHILAEPGMSSSWKIVNTSYMMYLAVMGSMIHGLTVPGAIEAAQRRNGFTRGAFEWLTKAPWGNPAFAGMFLSLVMFGFIGGISGVVLGTEQLNVLMHNTIYVPGHFHGTVVAGTTLAFMAMTYLVVPLIFQRDILWPGLAKWQPFVFGIGAGGISLFMMGAGTLGVARRHWDMSLTDAAHAYEFPAAAYLMMGLNGISAIMAAVGGVMFIVIVVGSILAGPRLDQPGAKLTFPLHDKSREAVSEYGSHATLKLPGTLILVGIFFACFILYYFVNWKYLSELWLFN</sequence>
<dbReference type="EMBL" id="JBHRSM010000052">
    <property type="protein sequence ID" value="MFC3088314.1"/>
    <property type="molecule type" value="Genomic_DNA"/>
</dbReference>